<organism evidence="1 2">
    <name type="scientific">Dyadobacter luticola</name>
    <dbReference type="NCBI Taxonomy" id="1979387"/>
    <lineage>
        <taxon>Bacteria</taxon>
        <taxon>Pseudomonadati</taxon>
        <taxon>Bacteroidota</taxon>
        <taxon>Cytophagia</taxon>
        <taxon>Cytophagales</taxon>
        <taxon>Spirosomataceae</taxon>
        <taxon>Dyadobacter</taxon>
    </lineage>
</organism>
<evidence type="ECO:0000313" key="2">
    <source>
        <dbReference type="Proteomes" id="UP000306402"/>
    </source>
</evidence>
<gene>
    <name evidence="1" type="ORF">FEN17_03565</name>
</gene>
<comment type="caution">
    <text evidence="1">The sequence shown here is derived from an EMBL/GenBank/DDBJ whole genome shotgun (WGS) entry which is preliminary data.</text>
</comment>
<dbReference type="EMBL" id="VCEJ01000002">
    <property type="protein sequence ID" value="TLV02709.1"/>
    <property type="molecule type" value="Genomic_DNA"/>
</dbReference>
<evidence type="ECO:0000313" key="1">
    <source>
        <dbReference type="EMBL" id="TLV02709.1"/>
    </source>
</evidence>
<protein>
    <submittedName>
        <fullName evidence="1">Uncharacterized protein</fullName>
    </submittedName>
</protein>
<name>A0A5R9L2X9_9BACT</name>
<dbReference type="OrthoDB" id="960942at2"/>
<dbReference type="Proteomes" id="UP000306402">
    <property type="component" value="Unassembled WGS sequence"/>
</dbReference>
<keyword evidence="2" id="KW-1185">Reference proteome</keyword>
<reference evidence="1 2" key="1">
    <citation type="submission" date="2019-05" db="EMBL/GenBank/DDBJ databases">
        <authorList>
            <person name="Qu J.-H."/>
        </authorList>
    </citation>
    <scope>NUCLEOTIDE SEQUENCE [LARGE SCALE GENOMIC DNA]</scope>
    <source>
        <strain evidence="1 2">T17</strain>
    </source>
</reference>
<proteinExistence type="predicted"/>
<dbReference type="RefSeq" id="WP_138363919.1">
    <property type="nucleotide sequence ID" value="NZ_VCEJ01000002.1"/>
</dbReference>
<sequence length="94" mass="10515">MRTSDGTNPGSAEHSAGKTFDARHVSEILVQVTQSQAEFLDLIRSHGYNELIGSLKKVHDLALYFTSLSFGDTEKTALYDLKVLWEGLERLETE</sequence>
<accession>A0A5R9L2X9</accession>
<dbReference type="AlphaFoldDB" id="A0A5R9L2X9"/>